<dbReference type="SUPFAM" id="SSF53850">
    <property type="entry name" value="Periplasmic binding protein-like II"/>
    <property type="match status" value="1"/>
</dbReference>
<dbReference type="AlphaFoldDB" id="A0A1H2ERN6"/>
<evidence type="ECO:0000313" key="3">
    <source>
        <dbReference type="EMBL" id="SDT97398.1"/>
    </source>
</evidence>
<dbReference type="PANTHER" id="PTHR38834:SF3">
    <property type="entry name" value="SOLUTE-BINDING PROTEIN FAMILY 3_N-TERMINAL DOMAIN-CONTAINING PROTEIN"/>
    <property type="match status" value="1"/>
</dbReference>
<dbReference type="RefSeq" id="WP_090193372.1">
    <property type="nucleotide sequence ID" value="NZ_LT629785.1"/>
</dbReference>
<dbReference type="EMBL" id="LT629785">
    <property type="protein sequence ID" value="SDT97398.1"/>
    <property type="molecule type" value="Genomic_DNA"/>
</dbReference>
<dbReference type="OrthoDB" id="8587856at2"/>
<feature type="domain" description="Solute-binding protein family 3/N-terminal" evidence="2">
    <location>
        <begin position="23"/>
        <end position="249"/>
    </location>
</feature>
<feature type="chain" id="PRO_5009273249" evidence="1">
    <location>
        <begin position="22"/>
        <end position="249"/>
    </location>
</feature>
<accession>A0A1H2ERN6</accession>
<dbReference type="Proteomes" id="UP000243232">
    <property type="component" value="Chromosome I"/>
</dbReference>
<evidence type="ECO:0000313" key="4">
    <source>
        <dbReference type="Proteomes" id="UP000243232"/>
    </source>
</evidence>
<protein>
    <submittedName>
        <fullName evidence="3">Amino acid ABC transporter substrate-binding protein, PAAT family</fullName>
    </submittedName>
</protein>
<dbReference type="SMART" id="SM00062">
    <property type="entry name" value="PBPb"/>
    <property type="match status" value="1"/>
</dbReference>
<gene>
    <name evidence="3" type="ORF">SAMN05216296_0994</name>
</gene>
<dbReference type="STRING" id="364197.SAMN05216296_0994"/>
<evidence type="ECO:0000259" key="2">
    <source>
        <dbReference type="SMART" id="SM00062"/>
    </source>
</evidence>
<organism evidence="3 4">
    <name type="scientific">Pseudomonas pohangensis</name>
    <dbReference type="NCBI Taxonomy" id="364197"/>
    <lineage>
        <taxon>Bacteria</taxon>
        <taxon>Pseudomonadati</taxon>
        <taxon>Pseudomonadota</taxon>
        <taxon>Gammaproteobacteria</taxon>
        <taxon>Pseudomonadales</taxon>
        <taxon>Pseudomonadaceae</taxon>
        <taxon>Pseudomonas</taxon>
    </lineage>
</organism>
<sequence>MANLRRLLLLGFLALAVPAQAAAFRVVTEEWAPYNFQQDGQPAGFSVELLQAALKLLGEHPRIEFMPWNRAYKTALEQPDVLIFSIACTREREQLFKWVAPVLPRKMYLYRLASRQDIDLQSIEDAKRWQVGSNAEQDASTRDLLRLGFVQGKNLQLITGKDVQNLHKLQLGRIDLLASSQLQMAAAAREAGYPLMDFVPTLLLSGEGEDYYFAFSLGTPDSRVAALREAFERLHANGTYAALLEKYTR</sequence>
<reference evidence="4" key="1">
    <citation type="submission" date="2016-10" db="EMBL/GenBank/DDBJ databases">
        <authorList>
            <person name="Varghese N."/>
            <person name="Submissions S."/>
        </authorList>
    </citation>
    <scope>NUCLEOTIDE SEQUENCE [LARGE SCALE GENOMIC DNA]</scope>
    <source>
        <strain evidence="4">DSM 17875</strain>
    </source>
</reference>
<dbReference type="InterPro" id="IPR001638">
    <property type="entry name" value="Solute-binding_3/MltF_N"/>
</dbReference>
<dbReference type="Pfam" id="PF00497">
    <property type="entry name" value="SBP_bac_3"/>
    <property type="match status" value="1"/>
</dbReference>
<feature type="signal peptide" evidence="1">
    <location>
        <begin position="1"/>
        <end position="21"/>
    </location>
</feature>
<dbReference type="Gene3D" id="3.40.190.10">
    <property type="entry name" value="Periplasmic binding protein-like II"/>
    <property type="match status" value="2"/>
</dbReference>
<name>A0A1H2ERN6_9PSED</name>
<dbReference type="PANTHER" id="PTHR38834">
    <property type="entry name" value="PERIPLASMIC SUBSTRATE BINDING PROTEIN FAMILY 3"/>
    <property type="match status" value="1"/>
</dbReference>
<keyword evidence="1" id="KW-0732">Signal</keyword>
<evidence type="ECO:0000256" key="1">
    <source>
        <dbReference type="SAM" id="SignalP"/>
    </source>
</evidence>
<keyword evidence="4" id="KW-1185">Reference proteome</keyword>
<proteinExistence type="predicted"/>